<dbReference type="Ensembl" id="ENSOCUT00000061579.1">
    <property type="protein sequence ID" value="ENSOCUP00000036715.1"/>
    <property type="gene ID" value="ENSOCUG00000033356.1"/>
</dbReference>
<feature type="region of interest" description="Disordered" evidence="1">
    <location>
        <begin position="75"/>
        <end position="124"/>
    </location>
</feature>
<dbReference type="Proteomes" id="UP000001811">
    <property type="component" value="Unplaced"/>
</dbReference>
<reference evidence="2" key="2">
    <citation type="submission" date="2025-08" db="UniProtKB">
        <authorList>
            <consortium name="Ensembl"/>
        </authorList>
    </citation>
    <scope>IDENTIFICATION</scope>
    <source>
        <strain evidence="2">Thorbecke</strain>
    </source>
</reference>
<reference evidence="2" key="3">
    <citation type="submission" date="2025-09" db="UniProtKB">
        <authorList>
            <consortium name="Ensembl"/>
        </authorList>
    </citation>
    <scope>IDENTIFICATION</scope>
    <source>
        <strain evidence="2">Thorbecke</strain>
    </source>
</reference>
<keyword evidence="3" id="KW-1185">Reference proteome</keyword>
<proteinExistence type="predicted"/>
<protein>
    <submittedName>
        <fullName evidence="2">Uncharacterized protein</fullName>
    </submittedName>
</protein>
<feature type="compositionally biased region" description="Low complexity" evidence="1">
    <location>
        <begin position="75"/>
        <end position="91"/>
    </location>
</feature>
<reference evidence="2 3" key="1">
    <citation type="journal article" date="2011" name="Nature">
        <title>A high-resolution map of human evolutionary constraint using 29 mammals.</title>
        <authorList>
            <person name="Lindblad-Toh K."/>
            <person name="Garber M."/>
            <person name="Zuk O."/>
            <person name="Lin M.F."/>
            <person name="Parker B.J."/>
            <person name="Washietl S."/>
            <person name="Kheradpour P."/>
            <person name="Ernst J."/>
            <person name="Jordan G."/>
            <person name="Mauceli E."/>
            <person name="Ward L.D."/>
            <person name="Lowe C.B."/>
            <person name="Holloway A.K."/>
            <person name="Clamp M."/>
            <person name="Gnerre S."/>
            <person name="Alfoldi J."/>
            <person name="Beal K."/>
            <person name="Chang J."/>
            <person name="Clawson H."/>
            <person name="Cuff J."/>
            <person name="Di Palma F."/>
            <person name="Fitzgerald S."/>
            <person name="Flicek P."/>
            <person name="Guttman M."/>
            <person name="Hubisz M.J."/>
            <person name="Jaffe D.B."/>
            <person name="Jungreis I."/>
            <person name="Kent W.J."/>
            <person name="Kostka D."/>
            <person name="Lara M."/>
            <person name="Martins A.L."/>
            <person name="Massingham T."/>
            <person name="Moltke I."/>
            <person name="Raney B.J."/>
            <person name="Rasmussen M.D."/>
            <person name="Robinson J."/>
            <person name="Stark A."/>
            <person name="Vilella A.J."/>
            <person name="Wen J."/>
            <person name="Xie X."/>
            <person name="Zody M.C."/>
            <person name="Baldwin J."/>
            <person name="Bloom T."/>
            <person name="Chin C.W."/>
            <person name="Heiman D."/>
            <person name="Nicol R."/>
            <person name="Nusbaum C."/>
            <person name="Young S."/>
            <person name="Wilkinson J."/>
            <person name="Worley K.C."/>
            <person name="Kovar C.L."/>
            <person name="Muzny D.M."/>
            <person name="Gibbs R.A."/>
            <person name="Cree A."/>
            <person name="Dihn H.H."/>
            <person name="Fowler G."/>
            <person name="Jhangiani S."/>
            <person name="Joshi V."/>
            <person name="Lee S."/>
            <person name="Lewis L.R."/>
            <person name="Nazareth L.V."/>
            <person name="Okwuonu G."/>
            <person name="Santibanez J."/>
            <person name="Warren W.C."/>
            <person name="Mardis E.R."/>
            <person name="Weinstock G.M."/>
            <person name="Wilson R.K."/>
            <person name="Delehaunty K."/>
            <person name="Dooling D."/>
            <person name="Fronik C."/>
            <person name="Fulton L."/>
            <person name="Fulton B."/>
            <person name="Graves T."/>
            <person name="Minx P."/>
            <person name="Sodergren E."/>
            <person name="Birney E."/>
            <person name="Margulies E.H."/>
            <person name="Herrero J."/>
            <person name="Green E.D."/>
            <person name="Haussler D."/>
            <person name="Siepel A."/>
            <person name="Goldman N."/>
            <person name="Pollard K.S."/>
            <person name="Pedersen J.S."/>
            <person name="Lander E.S."/>
            <person name="Kellis M."/>
        </authorList>
    </citation>
    <scope>NUCLEOTIDE SEQUENCE [LARGE SCALE GENOMIC DNA]</scope>
    <source>
        <strain evidence="3">Thorbecke</strain>
    </source>
</reference>
<dbReference type="Bgee" id="ENSOCUG00000033356">
    <property type="expression patterns" value="Expressed in brain and 16 other cell types or tissues"/>
</dbReference>
<organism evidence="2 3">
    <name type="scientific">Oryctolagus cuniculus</name>
    <name type="common">Rabbit</name>
    <dbReference type="NCBI Taxonomy" id="9986"/>
    <lineage>
        <taxon>Eukaryota</taxon>
        <taxon>Metazoa</taxon>
        <taxon>Chordata</taxon>
        <taxon>Craniata</taxon>
        <taxon>Vertebrata</taxon>
        <taxon>Euteleostomi</taxon>
        <taxon>Mammalia</taxon>
        <taxon>Eutheria</taxon>
        <taxon>Euarchontoglires</taxon>
        <taxon>Glires</taxon>
        <taxon>Lagomorpha</taxon>
        <taxon>Leporidae</taxon>
        <taxon>Oryctolagus</taxon>
    </lineage>
</organism>
<evidence type="ECO:0000313" key="3">
    <source>
        <dbReference type="Proteomes" id="UP000001811"/>
    </source>
</evidence>
<feature type="compositionally biased region" description="Low complexity" evidence="1">
    <location>
        <begin position="303"/>
        <end position="312"/>
    </location>
</feature>
<evidence type="ECO:0000256" key="1">
    <source>
        <dbReference type="SAM" id="MobiDB-lite"/>
    </source>
</evidence>
<sequence length="343" mass="35634">PAGASFLNGRFCWGRRGVFWGEGSLQGRGHSPVAFSRAPQGLLPLRSGGGGRARRLGWGSPRQAAPAAWRAQRVGAGRPLRAARRPLSAAPCSLQQGKSSSTGNLLDKEDLALPPPDYGTSSRAFPSQAASTFKQRPYSVAVPAFSQRRGGGGQVLSSCPEVGSGSSPRAAALDGPLAWAPGAGAGRLLGWGQGSAEPAELWALGLAPWGPPWARGSSSFLLDAWVWLCLLLTAGCGAGLAAVFPRGLLLPWCGVALELGVSHLTLQRLACEGWGWASTGRARFQRQPRPRQASCREPVGTQARPATDPGAGAAPPHLGALAGLRFIHPGDLVPGSPTFLKKF</sequence>
<name>A0A5F9CT86_RABIT</name>
<dbReference type="AlphaFoldDB" id="A0A5F9CT86"/>
<feature type="compositionally biased region" description="Polar residues" evidence="1">
    <location>
        <begin position="93"/>
        <end position="104"/>
    </location>
</feature>
<evidence type="ECO:0000313" key="2">
    <source>
        <dbReference type="Ensembl" id="ENSOCUP00000036715.1"/>
    </source>
</evidence>
<dbReference type="STRING" id="9986.ENSOCUP00000036715"/>
<dbReference type="InParanoid" id="A0A5F9CT86"/>
<feature type="region of interest" description="Disordered" evidence="1">
    <location>
        <begin position="285"/>
        <end position="312"/>
    </location>
</feature>
<accession>A0A5F9CT86</accession>